<feature type="domain" description="YkoP-like" evidence="2">
    <location>
        <begin position="5"/>
        <end position="186"/>
    </location>
</feature>
<dbReference type="Pfam" id="PF22790">
    <property type="entry name" value="YkoP"/>
    <property type="match status" value="1"/>
</dbReference>
<reference evidence="3 4" key="1">
    <citation type="submission" date="2019-11" db="EMBL/GenBank/DDBJ databases">
        <title>Gracilibacillus salitolerans sp. nov., a moderate halophile isolated from a saline soil in northwest China.</title>
        <authorList>
            <person name="Gan L."/>
        </authorList>
    </citation>
    <scope>NUCLEOTIDE SEQUENCE [LARGE SCALE GENOMIC DNA]</scope>
    <source>
        <strain evidence="3 4">SCU50</strain>
    </source>
</reference>
<evidence type="ECO:0000256" key="1">
    <source>
        <dbReference type="SAM" id="Phobius"/>
    </source>
</evidence>
<feature type="transmembrane region" description="Helical" evidence="1">
    <location>
        <begin position="6"/>
        <end position="26"/>
    </location>
</feature>
<evidence type="ECO:0000313" key="4">
    <source>
        <dbReference type="Proteomes" id="UP000339690"/>
    </source>
</evidence>
<dbReference type="EMBL" id="CP045915">
    <property type="protein sequence ID" value="QGH34751.1"/>
    <property type="molecule type" value="Genomic_DNA"/>
</dbReference>
<dbReference type="AlphaFoldDB" id="A0A5Q2TKT2"/>
<keyword evidence="4" id="KW-1185">Reference proteome</keyword>
<gene>
    <name evidence="3" type="ORF">GI584_12225</name>
</gene>
<organism evidence="3 4">
    <name type="scientific">Gracilibacillus salitolerans</name>
    <dbReference type="NCBI Taxonomy" id="2663022"/>
    <lineage>
        <taxon>Bacteria</taxon>
        <taxon>Bacillati</taxon>
        <taxon>Bacillota</taxon>
        <taxon>Bacilli</taxon>
        <taxon>Bacillales</taxon>
        <taxon>Bacillaceae</taxon>
        <taxon>Gracilibacillus</taxon>
    </lineage>
</organism>
<dbReference type="RefSeq" id="WP_153791405.1">
    <property type="nucleotide sequence ID" value="NZ_CP045915.1"/>
</dbReference>
<dbReference type="KEGG" id="grc:GI584_12225"/>
<name>A0A5Q2TKT2_9BACI</name>
<keyword evidence="1" id="KW-1133">Transmembrane helix</keyword>
<sequence>MNIKLYVLTLWLIIDPIYFMFTRLVYIDGVKGSDRNIFRVRLTRYKGKESILSDGTVIQKNDLLIKIHLHNAQLMKSIRSMKSDVRKAMVIHQSVEKSLPQLAEYVNNHSNATDIKGIIGITMLNRGSSKLGFDSIEISSPFYKYFKCIALLPIYWLSVNSLSSNNLKKHHPCYLFMSKDRLLQKYFQQMK</sequence>
<proteinExistence type="predicted"/>
<protein>
    <recommendedName>
        <fullName evidence="2">YkoP-like domain-containing protein</fullName>
    </recommendedName>
</protein>
<evidence type="ECO:0000313" key="3">
    <source>
        <dbReference type="EMBL" id="QGH34751.1"/>
    </source>
</evidence>
<dbReference type="Proteomes" id="UP000339690">
    <property type="component" value="Chromosome"/>
</dbReference>
<evidence type="ECO:0000259" key="2">
    <source>
        <dbReference type="Pfam" id="PF22790"/>
    </source>
</evidence>
<dbReference type="InterPro" id="IPR054467">
    <property type="entry name" value="YkoP-like_dom"/>
</dbReference>
<accession>A0A5Q2TKT2</accession>
<keyword evidence="1" id="KW-0812">Transmembrane</keyword>
<keyword evidence="1" id="KW-0472">Membrane</keyword>